<dbReference type="EMBL" id="NCKV01003422">
    <property type="protein sequence ID" value="RWS25744.1"/>
    <property type="molecule type" value="Genomic_DNA"/>
</dbReference>
<sequence>MDTLDIHCSLYKNKLYQGTYACDMIPGKLTPPFIIIINTKASDHNGEHWVALYVKYNNRGIYFDSYGLPPQQKDIMVAITHYCFNGCKYNNALTILLRKIQIFKSI</sequence>
<organism evidence="1 2">
    <name type="scientific">Leptotrombidium deliense</name>
    <dbReference type="NCBI Taxonomy" id="299467"/>
    <lineage>
        <taxon>Eukaryota</taxon>
        <taxon>Metazoa</taxon>
        <taxon>Ecdysozoa</taxon>
        <taxon>Arthropoda</taxon>
        <taxon>Chelicerata</taxon>
        <taxon>Arachnida</taxon>
        <taxon>Acari</taxon>
        <taxon>Acariformes</taxon>
        <taxon>Trombidiformes</taxon>
        <taxon>Prostigmata</taxon>
        <taxon>Anystina</taxon>
        <taxon>Parasitengona</taxon>
        <taxon>Trombiculoidea</taxon>
        <taxon>Trombiculidae</taxon>
        <taxon>Leptotrombidium</taxon>
    </lineage>
</organism>
<dbReference type="AlphaFoldDB" id="A0A443SDZ7"/>
<protein>
    <recommendedName>
        <fullName evidence="3">Ubiquitin-like protease family profile domain-containing protein</fullName>
    </recommendedName>
</protein>
<gene>
    <name evidence="1" type="ORF">B4U80_05847</name>
</gene>
<dbReference type="Gene3D" id="3.40.395.10">
    <property type="entry name" value="Adenoviral Proteinase, Chain A"/>
    <property type="match status" value="1"/>
</dbReference>
<reference evidence="1 2" key="1">
    <citation type="journal article" date="2018" name="Gigascience">
        <title>Genomes of trombidid mites reveal novel predicted allergens and laterally-transferred genes associated with secondary metabolism.</title>
        <authorList>
            <person name="Dong X."/>
            <person name="Chaisiri K."/>
            <person name="Xia D."/>
            <person name="Armstrong S.D."/>
            <person name="Fang Y."/>
            <person name="Donnelly M.J."/>
            <person name="Kadowaki T."/>
            <person name="McGarry J.W."/>
            <person name="Darby A.C."/>
            <person name="Makepeace B.L."/>
        </authorList>
    </citation>
    <scope>NUCLEOTIDE SEQUENCE [LARGE SCALE GENOMIC DNA]</scope>
    <source>
        <strain evidence="1">UoL-UT</strain>
    </source>
</reference>
<evidence type="ECO:0000313" key="2">
    <source>
        <dbReference type="Proteomes" id="UP000288716"/>
    </source>
</evidence>
<name>A0A443SDZ7_9ACAR</name>
<comment type="caution">
    <text evidence="1">The sequence shown here is derived from an EMBL/GenBank/DDBJ whole genome shotgun (WGS) entry which is preliminary data.</text>
</comment>
<accession>A0A443SDZ7</accession>
<evidence type="ECO:0000313" key="1">
    <source>
        <dbReference type="EMBL" id="RWS25744.1"/>
    </source>
</evidence>
<dbReference type="Proteomes" id="UP000288716">
    <property type="component" value="Unassembled WGS sequence"/>
</dbReference>
<evidence type="ECO:0008006" key="3">
    <source>
        <dbReference type="Google" id="ProtNLM"/>
    </source>
</evidence>
<dbReference type="OrthoDB" id="10034833at2759"/>
<keyword evidence="2" id="KW-1185">Reference proteome</keyword>
<proteinExistence type="predicted"/>
<dbReference type="VEuPathDB" id="VectorBase:LDEU006296"/>